<accession>A0A2C5Y008</accession>
<proteinExistence type="predicted"/>
<dbReference type="EMBL" id="NJET01000120">
    <property type="protein sequence ID" value="PHH61006.1"/>
    <property type="molecule type" value="Genomic_DNA"/>
</dbReference>
<evidence type="ECO:0000313" key="2">
    <source>
        <dbReference type="Proteomes" id="UP000226192"/>
    </source>
</evidence>
<dbReference type="OrthoDB" id="4917429at2759"/>
<evidence type="ECO:0000313" key="1">
    <source>
        <dbReference type="EMBL" id="PHH61006.1"/>
    </source>
</evidence>
<dbReference type="AlphaFoldDB" id="A0A2C5Y008"/>
<dbReference type="Proteomes" id="UP000226192">
    <property type="component" value="Unassembled WGS sequence"/>
</dbReference>
<sequence>MVIYSLNFFIKHFLDPQVRAMGDGHFVRELLNTILSPPTYWLAVFEAYQSDALHGDPLETFAHLCCEVVLSHHSCLDKPYFDIKKIMSEGALIESPHPEVRSWAYRIEKVLQRVAPTDLIIMDSTAGGRHDNDFADFRKIVIYPTNDELRSKEEPFLQRATEVFSIPEENRANIYRDWLFRLLREDMLADLRGEVSTSLDRAKAKRPLIRYHDLSLPDGVQSALTVRPLTLMVQCRVGISFPKNVSTAEARQQYLKDNKNFVKHGSFGVLRCKSSTVRVYAMP</sequence>
<name>A0A2C5Y008_9HYPO</name>
<keyword evidence="2" id="KW-1185">Reference proteome</keyword>
<comment type="caution">
    <text evidence="1">The sequence shown here is derived from an EMBL/GenBank/DDBJ whole genome shotgun (WGS) entry which is preliminary data.</text>
</comment>
<reference evidence="1 2" key="1">
    <citation type="submission" date="2017-06" db="EMBL/GenBank/DDBJ databases">
        <title>Ant-infecting Ophiocordyceps genomes reveal a high diversity of potential behavioral manipulation genes and a possible major role for enterotoxins.</title>
        <authorList>
            <person name="De Bekker C."/>
            <person name="Evans H.C."/>
            <person name="Brachmann A."/>
            <person name="Hughes D.P."/>
        </authorList>
    </citation>
    <scope>NUCLEOTIDE SEQUENCE [LARGE SCALE GENOMIC DNA]</scope>
    <source>
        <strain evidence="1 2">Map64</strain>
    </source>
</reference>
<gene>
    <name evidence="1" type="ORF">CDD81_972</name>
</gene>
<protein>
    <submittedName>
        <fullName evidence="1">Uncharacterized protein</fullName>
    </submittedName>
</protein>
<dbReference type="STRING" id="1399860.A0A2C5Y008"/>
<organism evidence="1 2">
    <name type="scientific">Ophiocordyceps australis</name>
    <dbReference type="NCBI Taxonomy" id="1399860"/>
    <lineage>
        <taxon>Eukaryota</taxon>
        <taxon>Fungi</taxon>
        <taxon>Dikarya</taxon>
        <taxon>Ascomycota</taxon>
        <taxon>Pezizomycotina</taxon>
        <taxon>Sordariomycetes</taxon>
        <taxon>Hypocreomycetidae</taxon>
        <taxon>Hypocreales</taxon>
        <taxon>Ophiocordycipitaceae</taxon>
        <taxon>Ophiocordyceps</taxon>
    </lineage>
</organism>